<keyword evidence="3" id="KW-1185">Reference proteome</keyword>
<dbReference type="EMBL" id="FNTC01000002">
    <property type="protein sequence ID" value="SEB88458.1"/>
    <property type="molecule type" value="Genomic_DNA"/>
</dbReference>
<proteinExistence type="predicted"/>
<dbReference type="Gene3D" id="3.30.160.250">
    <property type="match status" value="1"/>
</dbReference>
<reference evidence="3" key="1">
    <citation type="submission" date="2016-10" db="EMBL/GenBank/DDBJ databases">
        <authorList>
            <person name="Varghese N."/>
            <person name="Submissions S."/>
        </authorList>
    </citation>
    <scope>NUCLEOTIDE SEQUENCE [LARGE SCALE GENOMIC DNA]</scope>
    <source>
        <strain evidence="3">BS3660</strain>
    </source>
</reference>
<evidence type="ECO:0000313" key="2">
    <source>
        <dbReference type="EMBL" id="SEB88458.1"/>
    </source>
</evidence>
<evidence type="ECO:0000313" key="3">
    <source>
        <dbReference type="Proteomes" id="UP000198542"/>
    </source>
</evidence>
<sequence length="87" mass="9501">MFYPIAIFMDDDEHAWGVEVPDVPGCFSAGEDLEDAIAMVQQAIEGYFEMLAENGAPFPSASSVTLHTSNPRYAGCTWALVEIDVIE</sequence>
<dbReference type="InterPro" id="IPR031807">
    <property type="entry name" value="HicB-like"/>
</dbReference>
<organism evidence="2 3">
    <name type="scientific">Pseudomonas jessenii</name>
    <dbReference type="NCBI Taxonomy" id="77298"/>
    <lineage>
        <taxon>Bacteria</taxon>
        <taxon>Pseudomonadati</taxon>
        <taxon>Pseudomonadota</taxon>
        <taxon>Gammaproteobacteria</taxon>
        <taxon>Pseudomonadales</taxon>
        <taxon>Pseudomonadaceae</taxon>
        <taxon>Pseudomonas</taxon>
    </lineage>
</organism>
<protein>
    <submittedName>
        <fullName evidence="2">Predicted nuclease of the RNAse H fold, HicB family</fullName>
    </submittedName>
</protein>
<dbReference type="Proteomes" id="UP000198542">
    <property type="component" value="Unassembled WGS sequence"/>
</dbReference>
<gene>
    <name evidence="2" type="ORF">SAMN04490187_2336</name>
</gene>
<accession>A0A231GK56</accession>
<dbReference type="InterPro" id="IPR035069">
    <property type="entry name" value="TTHA1013/TTHA0281-like"/>
</dbReference>
<dbReference type="Pfam" id="PF15919">
    <property type="entry name" value="HicB_lk_antitox"/>
    <property type="match status" value="1"/>
</dbReference>
<name>A0A231GK56_PSEJE</name>
<dbReference type="SUPFAM" id="SSF143100">
    <property type="entry name" value="TTHA1013/TTHA0281-like"/>
    <property type="match status" value="1"/>
</dbReference>
<feature type="domain" description="HicB-like antitoxin of toxin-antitoxin system" evidence="1">
    <location>
        <begin position="3"/>
        <end position="85"/>
    </location>
</feature>
<dbReference type="AlphaFoldDB" id="A0A231GK56"/>
<evidence type="ECO:0000259" key="1">
    <source>
        <dbReference type="Pfam" id="PF15919"/>
    </source>
</evidence>